<proteinExistence type="predicted"/>
<name>A0ABV8YA08_9DEIO</name>
<organism evidence="1 2">
    <name type="scientific">Deinococcus sonorensis</name>
    <dbReference type="NCBI Taxonomy" id="309891"/>
    <lineage>
        <taxon>Bacteria</taxon>
        <taxon>Thermotogati</taxon>
        <taxon>Deinococcota</taxon>
        <taxon>Deinococci</taxon>
        <taxon>Deinococcales</taxon>
        <taxon>Deinococcaceae</taxon>
        <taxon>Deinococcus</taxon>
    </lineage>
</organism>
<dbReference type="Proteomes" id="UP001595939">
    <property type="component" value="Unassembled WGS sequence"/>
</dbReference>
<protein>
    <recommendedName>
        <fullName evidence="3">RES domain-containing protein</fullName>
    </recommendedName>
</protein>
<accession>A0ABV8YA08</accession>
<keyword evidence="2" id="KW-1185">Reference proteome</keyword>
<dbReference type="RefSeq" id="WP_380129842.1">
    <property type="nucleotide sequence ID" value="NZ_JBHSEG010000008.1"/>
</dbReference>
<evidence type="ECO:0008006" key="3">
    <source>
        <dbReference type="Google" id="ProtNLM"/>
    </source>
</evidence>
<evidence type="ECO:0000313" key="2">
    <source>
        <dbReference type="Proteomes" id="UP001595939"/>
    </source>
</evidence>
<dbReference type="EMBL" id="JBHSEG010000008">
    <property type="protein sequence ID" value="MFC4455124.1"/>
    <property type="molecule type" value="Genomic_DNA"/>
</dbReference>
<sequence length="234" mass="26065">MLPWMLAAPRFEVSMSLDQAFHHALETRDLTLVPPDAPRWVFLQWLADNGWLLHGSPTAGLHELRPRDVEYNQPDEFSNTRGVYAASDGIWAMMYALKSPRVHGQSDMGLRVRLPDGRWSDMHYFLSVAPHEPDTSTGRDLLGPGVVYVVSREGFTPSPPYDHPGLGFVQEAHWVNPGAVIPVLAVPVVPDDFPLPVYVHDADVVMARSSSDPWGFPWLDAPASTRTHEPEANS</sequence>
<comment type="caution">
    <text evidence="1">The sequence shown here is derived from an EMBL/GenBank/DDBJ whole genome shotgun (WGS) entry which is preliminary data.</text>
</comment>
<gene>
    <name evidence="1" type="ORF">ACFO0P_15195</name>
</gene>
<evidence type="ECO:0000313" key="1">
    <source>
        <dbReference type="EMBL" id="MFC4455124.1"/>
    </source>
</evidence>
<reference evidence="2" key="1">
    <citation type="journal article" date="2019" name="Int. J. Syst. Evol. Microbiol.">
        <title>The Global Catalogue of Microorganisms (GCM) 10K type strain sequencing project: providing services to taxonomists for standard genome sequencing and annotation.</title>
        <authorList>
            <consortium name="The Broad Institute Genomics Platform"/>
            <consortium name="The Broad Institute Genome Sequencing Center for Infectious Disease"/>
            <person name="Wu L."/>
            <person name="Ma J."/>
        </authorList>
    </citation>
    <scope>NUCLEOTIDE SEQUENCE [LARGE SCALE GENOMIC DNA]</scope>
    <source>
        <strain evidence="2">CCUG 39970</strain>
    </source>
</reference>